<protein>
    <submittedName>
        <fullName evidence="5">PPE family protein</fullName>
    </submittedName>
</protein>
<feature type="domain" description="PPE family C-terminal" evidence="4">
    <location>
        <begin position="328"/>
        <end position="416"/>
    </location>
</feature>
<feature type="region of interest" description="Disordered" evidence="2">
    <location>
        <begin position="1"/>
        <end position="20"/>
    </location>
</feature>
<dbReference type="PANTHER" id="PTHR46766:SF1">
    <property type="entry name" value="GLUTAMINE-RICH PROTEIN 2"/>
    <property type="match status" value="1"/>
</dbReference>
<proteinExistence type="inferred from homology"/>
<sequence length="420" mass="42196">MLSESRGSACRNLSGTEGGTEEGEKLILDYGALAPEINSGRMYSGPGSTSMLTAAAAWEALAAGLESTARAYCVVISQLQGESWSGSASAAMGSAVAPYLAWATATGAQAEQAASGARAAAAAYEAAFAATVPPALVIANRDQLATLMVTNVFGQNTTAIAATESEYEQMWAQDAAAMYGYAAASSAATRLTPFREPPQTANVTGQTAQSIAVAQAGAASAAGNARTGLTQLMSTVSQELQALAAGGHPAHSWWLGPSTVLAAFSAFNTLAGPASLASNFSRTSTSAGSFLTGAYRSGIQAGGGAAKAIAKGAESVGPATLRGQVTVSVGNAAPVGRLSVPQGWATANPPVLAAADEPMWLSDNELDGGPSWSSETPEMLTGPPTAGMGPIAGFSTRPTVGSVLRVEPRRFKMPRPSLGG</sequence>
<dbReference type="SUPFAM" id="SSF140459">
    <property type="entry name" value="PE/PPE dimer-like"/>
    <property type="match status" value="1"/>
</dbReference>
<dbReference type="InterPro" id="IPR022171">
    <property type="entry name" value="PPE_C"/>
</dbReference>
<evidence type="ECO:0000313" key="5">
    <source>
        <dbReference type="EMBL" id="OOK80140.1"/>
    </source>
</evidence>
<accession>A0A1V3XM37</accession>
<dbReference type="Proteomes" id="UP000188532">
    <property type="component" value="Unassembled WGS sequence"/>
</dbReference>
<organism evidence="5 6">
    <name type="scientific">Mycobacterium kansasii</name>
    <dbReference type="NCBI Taxonomy" id="1768"/>
    <lineage>
        <taxon>Bacteria</taxon>
        <taxon>Bacillati</taxon>
        <taxon>Actinomycetota</taxon>
        <taxon>Actinomycetes</taxon>
        <taxon>Mycobacteriales</taxon>
        <taxon>Mycobacteriaceae</taxon>
        <taxon>Mycobacterium</taxon>
    </lineage>
</organism>
<dbReference type="Pfam" id="PF00823">
    <property type="entry name" value="PPE"/>
    <property type="match status" value="1"/>
</dbReference>
<dbReference type="InterPro" id="IPR000030">
    <property type="entry name" value="PPE_dom"/>
</dbReference>
<dbReference type="GO" id="GO:0052572">
    <property type="term" value="P:response to host immune response"/>
    <property type="evidence" value="ECO:0007669"/>
    <property type="project" value="TreeGrafter"/>
</dbReference>
<gene>
    <name evidence="5" type="ORF">BZL29_2361</name>
</gene>
<comment type="similarity">
    <text evidence="1">Belongs to the mycobacterial PPE family.</text>
</comment>
<name>A0A1V3XM37_MYCKA</name>
<dbReference type="InterPro" id="IPR038332">
    <property type="entry name" value="PPE_sf"/>
</dbReference>
<evidence type="ECO:0000313" key="6">
    <source>
        <dbReference type="Proteomes" id="UP000188532"/>
    </source>
</evidence>
<feature type="domain" description="PPE" evidence="3">
    <location>
        <begin position="29"/>
        <end position="191"/>
    </location>
</feature>
<evidence type="ECO:0000256" key="1">
    <source>
        <dbReference type="ARBA" id="ARBA00010652"/>
    </source>
</evidence>
<evidence type="ECO:0000259" key="3">
    <source>
        <dbReference type="Pfam" id="PF00823"/>
    </source>
</evidence>
<dbReference type="EMBL" id="MVBN01000002">
    <property type="protein sequence ID" value="OOK80140.1"/>
    <property type="molecule type" value="Genomic_DNA"/>
</dbReference>
<reference evidence="5 6" key="1">
    <citation type="submission" date="2017-02" db="EMBL/GenBank/DDBJ databases">
        <title>Complete genome sequences of Mycobacterium kansasii strains isolated from rhesus macaques.</title>
        <authorList>
            <person name="Panda A."/>
            <person name="Nagaraj S."/>
            <person name="Zhao X."/>
            <person name="Tettelin H."/>
            <person name="Detolla L.J."/>
        </authorList>
    </citation>
    <scope>NUCLEOTIDE SEQUENCE [LARGE SCALE GENOMIC DNA]</scope>
    <source>
        <strain evidence="5 6">11-3469</strain>
    </source>
</reference>
<comment type="caution">
    <text evidence="5">The sequence shown here is derived from an EMBL/GenBank/DDBJ whole genome shotgun (WGS) entry which is preliminary data.</text>
</comment>
<dbReference type="Gene3D" id="1.20.1260.20">
    <property type="entry name" value="PPE superfamily"/>
    <property type="match status" value="1"/>
</dbReference>
<dbReference type="PANTHER" id="PTHR46766">
    <property type="entry name" value="GLUTAMINE-RICH PROTEIN 2"/>
    <property type="match status" value="1"/>
</dbReference>
<evidence type="ECO:0000259" key="4">
    <source>
        <dbReference type="Pfam" id="PF12484"/>
    </source>
</evidence>
<dbReference type="AlphaFoldDB" id="A0A1V3XM37"/>
<evidence type="ECO:0000256" key="2">
    <source>
        <dbReference type="SAM" id="MobiDB-lite"/>
    </source>
</evidence>
<dbReference type="Pfam" id="PF12484">
    <property type="entry name" value="PPE-SVP"/>
    <property type="match status" value="1"/>
</dbReference>
<dbReference type="FunFam" id="1.20.1260.20:FF:000001">
    <property type="entry name" value="PPE family protein PPE41"/>
    <property type="match status" value="1"/>
</dbReference>